<dbReference type="Pfam" id="PF00313">
    <property type="entry name" value="CSD"/>
    <property type="match status" value="2"/>
</dbReference>
<dbReference type="Gene3D" id="2.40.50.140">
    <property type="entry name" value="Nucleic acid-binding proteins"/>
    <property type="match status" value="2"/>
</dbReference>
<protein>
    <submittedName>
        <fullName evidence="2">CspA family cold shock protein</fullName>
    </submittedName>
</protein>
<dbReference type="RefSeq" id="WP_184806123.1">
    <property type="nucleotide sequence ID" value="NZ_JACIIZ010000015.1"/>
</dbReference>
<dbReference type="InterPro" id="IPR012340">
    <property type="entry name" value="NA-bd_OB-fold"/>
</dbReference>
<dbReference type="EMBL" id="JACIIZ010000015">
    <property type="protein sequence ID" value="MBB6254153.1"/>
    <property type="molecule type" value="Genomic_DNA"/>
</dbReference>
<feature type="domain" description="CSD" evidence="1">
    <location>
        <begin position="111"/>
        <end position="176"/>
    </location>
</feature>
<feature type="domain" description="CSD" evidence="1">
    <location>
        <begin position="17"/>
        <end position="85"/>
    </location>
</feature>
<reference evidence="2 3" key="1">
    <citation type="submission" date="2020-08" db="EMBL/GenBank/DDBJ databases">
        <title>Genomic Encyclopedia of Type Strains, Phase IV (KMG-IV): sequencing the most valuable type-strain genomes for metagenomic binning, comparative biology and taxonomic classification.</title>
        <authorList>
            <person name="Goeker M."/>
        </authorList>
    </citation>
    <scope>NUCLEOTIDE SEQUENCE [LARGE SCALE GENOMIC DNA]</scope>
    <source>
        <strain evidence="2 3">DSM 22198</strain>
    </source>
</reference>
<dbReference type="SUPFAM" id="SSF50249">
    <property type="entry name" value="Nucleic acid-binding proteins"/>
    <property type="match status" value="2"/>
</dbReference>
<dbReference type="PANTHER" id="PTHR11544">
    <property type="entry name" value="COLD SHOCK DOMAIN CONTAINING PROTEINS"/>
    <property type="match status" value="1"/>
</dbReference>
<dbReference type="InterPro" id="IPR002059">
    <property type="entry name" value="CSP_DNA-bd"/>
</dbReference>
<dbReference type="Proteomes" id="UP000539175">
    <property type="component" value="Unassembled WGS sequence"/>
</dbReference>
<dbReference type="InterPro" id="IPR050181">
    <property type="entry name" value="Cold_shock_domain"/>
</dbReference>
<evidence type="ECO:0000259" key="1">
    <source>
        <dbReference type="PROSITE" id="PS51857"/>
    </source>
</evidence>
<sequence>MPRFGSYDAFSQDEGLPAKAQVKWFNTSKGFGFVALEDGTPDAFLHISVITRAGLNDITEGTELLCTVGAGPKGPQVLRIVEVTGVAAAPDRGGPSAPRTRDRVPTGSEIEIDGTVKWFKADKGFGFVLADDGGKDVFVHKSVLRRCGMDHLDEGQRVQMRIADAPKGREAVWVALV</sequence>
<dbReference type="AlphaFoldDB" id="A0A7X0B1T6"/>
<organism evidence="2 3">
    <name type="scientific">Nitrospirillum iridis</name>
    <dbReference type="NCBI Taxonomy" id="765888"/>
    <lineage>
        <taxon>Bacteria</taxon>
        <taxon>Pseudomonadati</taxon>
        <taxon>Pseudomonadota</taxon>
        <taxon>Alphaproteobacteria</taxon>
        <taxon>Rhodospirillales</taxon>
        <taxon>Azospirillaceae</taxon>
        <taxon>Nitrospirillum</taxon>
    </lineage>
</organism>
<dbReference type="GO" id="GO:0003676">
    <property type="term" value="F:nucleic acid binding"/>
    <property type="evidence" value="ECO:0007669"/>
    <property type="project" value="InterPro"/>
</dbReference>
<accession>A0A7X0B1T6</accession>
<evidence type="ECO:0000313" key="2">
    <source>
        <dbReference type="EMBL" id="MBB6254153.1"/>
    </source>
</evidence>
<dbReference type="PROSITE" id="PS51857">
    <property type="entry name" value="CSD_2"/>
    <property type="match status" value="2"/>
</dbReference>
<dbReference type="GO" id="GO:0005829">
    <property type="term" value="C:cytosol"/>
    <property type="evidence" value="ECO:0007669"/>
    <property type="project" value="UniProtKB-ARBA"/>
</dbReference>
<proteinExistence type="predicted"/>
<dbReference type="CDD" id="cd04458">
    <property type="entry name" value="CSP_CDS"/>
    <property type="match status" value="2"/>
</dbReference>
<dbReference type="PRINTS" id="PR00050">
    <property type="entry name" value="COLDSHOCK"/>
</dbReference>
<dbReference type="InterPro" id="IPR011129">
    <property type="entry name" value="CSD"/>
</dbReference>
<dbReference type="SMART" id="SM00357">
    <property type="entry name" value="CSP"/>
    <property type="match status" value="2"/>
</dbReference>
<keyword evidence="3" id="KW-1185">Reference proteome</keyword>
<evidence type="ECO:0000313" key="3">
    <source>
        <dbReference type="Proteomes" id="UP000539175"/>
    </source>
</evidence>
<gene>
    <name evidence="2" type="ORF">FHS74_004736</name>
</gene>
<comment type="caution">
    <text evidence="2">The sequence shown here is derived from an EMBL/GenBank/DDBJ whole genome shotgun (WGS) entry which is preliminary data.</text>
</comment>
<name>A0A7X0B1T6_9PROT</name>